<dbReference type="Pfam" id="PF22942">
    <property type="entry name" value="DUF7025"/>
    <property type="match status" value="1"/>
</dbReference>
<dbReference type="SUPFAM" id="SSF52540">
    <property type="entry name" value="P-loop containing nucleoside triphosphate hydrolases"/>
    <property type="match status" value="1"/>
</dbReference>
<dbReference type="InterPro" id="IPR003593">
    <property type="entry name" value="AAA+_ATPase"/>
</dbReference>
<dbReference type="Pfam" id="PF00004">
    <property type="entry name" value="AAA"/>
    <property type="match status" value="1"/>
</dbReference>
<sequence length="762" mass="86434">MADTYSISSASCDLRPSNDETPRGHSDLTPEDVPSLATTLEAFKIEGSEAVESTAIKQLMEVVESGSECDVQTLYEGPREDCYCCKNWVEKYPGNLQDSLEQANESNKKAFVVRMAKNHQDGPPLMLDSVIVQSQVIKDLLAEVFHGYGGLTTKRNRLVFRSPFHAFYYRWKRFTEVMDRQNEKGNDVTPFAQLFYNIIELELRDTMAEISNLKSAGVITYEHLWALFEPGSRLFSSSDGHNRFYLLENCEFIRDPDDPCLALDLKSVDWDGSKFGYSSTTMDISAFSGVKQITDLEIFPAEFHPSRNEVEQEVLIRGKKFCSLNGFHYKAYSGLITYYDGPNKVERNVDGRMVVDASSFFYMKPKESLSLSPLDGFKPKLKVTDDPRCQMPRLPHPQGQLQYPPHSVPPRVRPRPNTNPSSGTGPYIGGPPIVQPNQPNWNASRPVYGGYPPQPVRVGFPQWYLNNNSREKSERRLTNEQLLLCNSRVRGFSLKSKDMAVFDVDPIQDISWNDSAFPNLMLPAGYRDLVLKFVDRQTADNRKFDDFIEGKGLGLTMLLVGNPGTGKTLTAEAIADKVRRPLYVLSASELGQEASTVESRLQSALDFTRRWEAVLLLDECDVFLEKRSTNNLTHNEILSVFLRMIEYYPGILFLTSNRPEAIDPAFQSRVHLTLRYPDLDARARKHIWKQFVTTSSVESSLTEEQITRLAMLPLNGRQIKNIVKISLLLVEGENAKLTTEHIQTVLRATNEIDYGKFEHGIY</sequence>
<reference evidence="3" key="1">
    <citation type="journal article" date="2021" name="Nat. Commun.">
        <title>Genetic determinants of endophytism in the Arabidopsis root mycobiome.</title>
        <authorList>
            <person name="Mesny F."/>
            <person name="Miyauchi S."/>
            <person name="Thiergart T."/>
            <person name="Pickel B."/>
            <person name="Atanasova L."/>
            <person name="Karlsson M."/>
            <person name="Huettel B."/>
            <person name="Barry K.W."/>
            <person name="Haridas S."/>
            <person name="Chen C."/>
            <person name="Bauer D."/>
            <person name="Andreopoulos W."/>
            <person name="Pangilinan J."/>
            <person name="LaButti K."/>
            <person name="Riley R."/>
            <person name="Lipzen A."/>
            <person name="Clum A."/>
            <person name="Drula E."/>
            <person name="Henrissat B."/>
            <person name="Kohler A."/>
            <person name="Grigoriev I.V."/>
            <person name="Martin F.M."/>
            <person name="Hacquard S."/>
        </authorList>
    </citation>
    <scope>NUCLEOTIDE SEQUENCE</scope>
    <source>
        <strain evidence="3">MPI-CAGE-AT-0021</strain>
    </source>
</reference>
<feature type="region of interest" description="Disordered" evidence="1">
    <location>
        <begin position="374"/>
        <end position="448"/>
    </location>
</feature>
<dbReference type="AlphaFoldDB" id="A0A9P9FM65"/>
<proteinExistence type="predicted"/>
<gene>
    <name evidence="3" type="ORF">B0J13DRAFT_670143</name>
</gene>
<evidence type="ECO:0000313" key="4">
    <source>
        <dbReference type="Proteomes" id="UP000717696"/>
    </source>
</evidence>
<dbReference type="PANTHER" id="PTHR46411:SF3">
    <property type="entry name" value="AAA+ ATPASE DOMAIN-CONTAINING PROTEIN"/>
    <property type="match status" value="1"/>
</dbReference>
<evidence type="ECO:0000259" key="2">
    <source>
        <dbReference type="SMART" id="SM00382"/>
    </source>
</evidence>
<keyword evidence="4" id="KW-1185">Reference proteome</keyword>
<feature type="compositionally biased region" description="Basic and acidic residues" evidence="1">
    <location>
        <begin position="16"/>
        <end position="28"/>
    </location>
</feature>
<name>A0A9P9FM65_9HYPO</name>
<dbReference type="OrthoDB" id="10042665at2759"/>
<feature type="domain" description="AAA+ ATPase" evidence="2">
    <location>
        <begin position="553"/>
        <end position="677"/>
    </location>
</feature>
<dbReference type="SMART" id="SM00382">
    <property type="entry name" value="AAA"/>
    <property type="match status" value="1"/>
</dbReference>
<dbReference type="Gene3D" id="3.40.50.300">
    <property type="entry name" value="P-loop containing nucleotide triphosphate hydrolases"/>
    <property type="match status" value="1"/>
</dbReference>
<dbReference type="InterPro" id="IPR054289">
    <property type="entry name" value="DUF7025"/>
</dbReference>
<protein>
    <recommendedName>
        <fullName evidence="2">AAA+ ATPase domain-containing protein</fullName>
    </recommendedName>
</protein>
<dbReference type="Proteomes" id="UP000717696">
    <property type="component" value="Unassembled WGS sequence"/>
</dbReference>
<dbReference type="PANTHER" id="PTHR46411">
    <property type="entry name" value="FAMILY ATPASE, PUTATIVE-RELATED"/>
    <property type="match status" value="1"/>
</dbReference>
<dbReference type="InterPro" id="IPR027417">
    <property type="entry name" value="P-loop_NTPase"/>
</dbReference>
<dbReference type="EMBL" id="JAGMUU010000001">
    <property type="protein sequence ID" value="KAH7163595.1"/>
    <property type="molecule type" value="Genomic_DNA"/>
</dbReference>
<dbReference type="InterPro" id="IPR003959">
    <property type="entry name" value="ATPase_AAA_core"/>
</dbReference>
<dbReference type="GO" id="GO:0005524">
    <property type="term" value="F:ATP binding"/>
    <property type="evidence" value="ECO:0007669"/>
    <property type="project" value="InterPro"/>
</dbReference>
<accession>A0A9P9FM65</accession>
<comment type="caution">
    <text evidence="3">The sequence shown here is derived from an EMBL/GenBank/DDBJ whole genome shotgun (WGS) entry which is preliminary data.</text>
</comment>
<evidence type="ECO:0000313" key="3">
    <source>
        <dbReference type="EMBL" id="KAH7163595.1"/>
    </source>
</evidence>
<dbReference type="CDD" id="cd19481">
    <property type="entry name" value="RecA-like_protease"/>
    <property type="match status" value="1"/>
</dbReference>
<evidence type="ECO:0000256" key="1">
    <source>
        <dbReference type="SAM" id="MobiDB-lite"/>
    </source>
</evidence>
<feature type="compositionally biased region" description="Polar residues" evidence="1">
    <location>
        <begin position="1"/>
        <end position="11"/>
    </location>
</feature>
<feature type="region of interest" description="Disordered" evidence="1">
    <location>
        <begin position="1"/>
        <end position="32"/>
    </location>
</feature>
<organism evidence="3 4">
    <name type="scientific">Dactylonectria estremocensis</name>
    <dbReference type="NCBI Taxonomy" id="1079267"/>
    <lineage>
        <taxon>Eukaryota</taxon>
        <taxon>Fungi</taxon>
        <taxon>Dikarya</taxon>
        <taxon>Ascomycota</taxon>
        <taxon>Pezizomycotina</taxon>
        <taxon>Sordariomycetes</taxon>
        <taxon>Hypocreomycetidae</taxon>
        <taxon>Hypocreales</taxon>
        <taxon>Nectriaceae</taxon>
        <taxon>Dactylonectria</taxon>
    </lineage>
</organism>
<dbReference type="GO" id="GO:0016887">
    <property type="term" value="F:ATP hydrolysis activity"/>
    <property type="evidence" value="ECO:0007669"/>
    <property type="project" value="InterPro"/>
</dbReference>